<evidence type="ECO:0000256" key="6">
    <source>
        <dbReference type="ARBA" id="ARBA00023242"/>
    </source>
</evidence>
<evidence type="ECO:0000259" key="7">
    <source>
        <dbReference type="SMART" id="SM00355"/>
    </source>
</evidence>
<feature type="domain" description="C2H2-type" evidence="7">
    <location>
        <begin position="392"/>
        <end position="417"/>
    </location>
</feature>
<protein>
    <recommendedName>
        <fullName evidence="7">C2H2-type domain-containing protein</fullName>
    </recommendedName>
</protein>
<accession>A0A8S9ZM74</accession>
<evidence type="ECO:0000256" key="4">
    <source>
        <dbReference type="ARBA" id="ARBA00022771"/>
    </source>
</evidence>
<feature type="domain" description="C2H2-type" evidence="7">
    <location>
        <begin position="361"/>
        <end position="382"/>
    </location>
</feature>
<dbReference type="InterPro" id="IPR050888">
    <property type="entry name" value="ZnF_C2H2-type_TF"/>
</dbReference>
<keyword evidence="4" id="KW-0863">Zinc-finger</keyword>
<dbReference type="Gene3D" id="3.30.160.60">
    <property type="entry name" value="Classic Zinc Finger"/>
    <property type="match status" value="1"/>
</dbReference>
<organism evidence="8 9">
    <name type="scientific">Meloidogyne graminicola</name>
    <dbReference type="NCBI Taxonomy" id="189291"/>
    <lineage>
        <taxon>Eukaryota</taxon>
        <taxon>Metazoa</taxon>
        <taxon>Ecdysozoa</taxon>
        <taxon>Nematoda</taxon>
        <taxon>Chromadorea</taxon>
        <taxon>Rhabditida</taxon>
        <taxon>Tylenchina</taxon>
        <taxon>Tylenchomorpha</taxon>
        <taxon>Tylenchoidea</taxon>
        <taxon>Meloidogynidae</taxon>
        <taxon>Meloidogyninae</taxon>
        <taxon>Meloidogyne</taxon>
    </lineage>
</organism>
<dbReference type="OrthoDB" id="5844122at2759"/>
<dbReference type="GO" id="GO:0008270">
    <property type="term" value="F:zinc ion binding"/>
    <property type="evidence" value="ECO:0007669"/>
    <property type="project" value="UniProtKB-KW"/>
</dbReference>
<keyword evidence="5" id="KW-0862">Zinc</keyword>
<proteinExistence type="predicted"/>
<dbReference type="PANTHER" id="PTHR24406">
    <property type="entry name" value="TRANSCRIPTIONAL REPRESSOR CTCFL-RELATED"/>
    <property type="match status" value="1"/>
</dbReference>
<keyword evidence="6" id="KW-0539">Nucleus</keyword>
<sequence length="690" mass="78445">MFNHPNNGSLTSQTAQIQRTMACRLQGSNTLMGNMNSPAEMNDRRFTMGWTRGFGTTHNLIGNSGASLATPFPQTEIVQTNGGEFIGNSGIRLPVFKCPECNIIKNTSEELEVHVKVEHLNWLPFICPLCTAVRASDIQMREHVHSFHKKSENRYIYQDNAHAKKILQEMMDKALFGASLQHKQMNIMHKVGRITGDSSASLQSGIHNCESTKRIRLDDVVASNLRKRSAWKNQNIITTANETSTNALGRESKHNIDEETDSQLSTIFGRNIKSEFDLTALEGGSPSNQSLRISNEDELLDDNSHQMDALQNVAAMFSASSGAFGQKIQPKRAIDLAKPFPYKRVVRNRPGPMTSKKRVLGVCARCNKPITAGARQMHMFFHLGKDMQTFRFRCKHSGCDVEHYRKDQMENHQSKVHGQVDPSMMDDRSQELYNLVQKMSMELLGTVGNIPGPTAAKAQIMYEQQMREVAANLGVRRRQPPIRITQQMHTTVDAIYDSTTNKIEEMDCRLCHKLIGSKARSSHILWHLNNDLGIVRFGCKHCNFKHDQQSTVISHGVREHADEGCCEDLLYNFEGELKSMSKTCFGVERLFEKEICQLTKLESPTDEELANAQEFDDDDSQASCDSRIFNQTHNQIAKLDSQLRPENSDRSWSASKEQVRKRRSFRRFGTRVRSRRQREDMIKLREVSMF</sequence>
<evidence type="ECO:0000313" key="9">
    <source>
        <dbReference type="Proteomes" id="UP000605970"/>
    </source>
</evidence>
<feature type="domain" description="C2H2-type" evidence="7">
    <location>
        <begin position="537"/>
        <end position="560"/>
    </location>
</feature>
<feature type="domain" description="C2H2-type" evidence="7">
    <location>
        <begin position="96"/>
        <end position="119"/>
    </location>
</feature>
<comment type="caution">
    <text evidence="8">The sequence shown here is derived from an EMBL/GenBank/DDBJ whole genome shotgun (WGS) entry which is preliminary data.</text>
</comment>
<dbReference type="InterPro" id="IPR013087">
    <property type="entry name" value="Znf_C2H2_type"/>
</dbReference>
<name>A0A8S9ZM74_9BILA</name>
<gene>
    <name evidence="8" type="ORF">Mgra_00006051</name>
</gene>
<reference evidence="8" key="1">
    <citation type="journal article" date="2020" name="Ecol. Evol.">
        <title>Genome structure and content of the rice root-knot nematode (Meloidogyne graminicola).</title>
        <authorList>
            <person name="Phan N.T."/>
            <person name="Danchin E.G.J."/>
            <person name="Klopp C."/>
            <person name="Perfus-Barbeoch L."/>
            <person name="Kozlowski D.K."/>
            <person name="Koutsovoulos G.D."/>
            <person name="Lopez-Roques C."/>
            <person name="Bouchez O."/>
            <person name="Zahm M."/>
            <person name="Besnard G."/>
            <person name="Bellafiore S."/>
        </authorList>
    </citation>
    <scope>NUCLEOTIDE SEQUENCE</scope>
    <source>
        <strain evidence="8">VN-18</strain>
    </source>
</reference>
<keyword evidence="9" id="KW-1185">Reference proteome</keyword>
<feature type="domain" description="C2H2-type" evidence="7">
    <location>
        <begin position="125"/>
        <end position="148"/>
    </location>
</feature>
<comment type="subcellular location">
    <subcellularLocation>
        <location evidence="1">Nucleus</location>
    </subcellularLocation>
</comment>
<dbReference type="AlphaFoldDB" id="A0A8S9ZM74"/>
<evidence type="ECO:0000313" key="8">
    <source>
        <dbReference type="EMBL" id="KAF7634480.1"/>
    </source>
</evidence>
<evidence type="ECO:0000256" key="1">
    <source>
        <dbReference type="ARBA" id="ARBA00004123"/>
    </source>
</evidence>
<keyword evidence="2" id="KW-0479">Metal-binding</keyword>
<dbReference type="EMBL" id="JABEBT010000056">
    <property type="protein sequence ID" value="KAF7634480.1"/>
    <property type="molecule type" value="Genomic_DNA"/>
</dbReference>
<dbReference type="Proteomes" id="UP000605970">
    <property type="component" value="Unassembled WGS sequence"/>
</dbReference>
<evidence type="ECO:0000256" key="5">
    <source>
        <dbReference type="ARBA" id="ARBA00022833"/>
    </source>
</evidence>
<dbReference type="SMART" id="SM00355">
    <property type="entry name" value="ZnF_C2H2"/>
    <property type="match status" value="5"/>
</dbReference>
<keyword evidence="3" id="KW-0677">Repeat</keyword>
<evidence type="ECO:0000256" key="3">
    <source>
        <dbReference type="ARBA" id="ARBA00022737"/>
    </source>
</evidence>
<dbReference type="GO" id="GO:0005634">
    <property type="term" value="C:nucleus"/>
    <property type="evidence" value="ECO:0007669"/>
    <property type="project" value="UniProtKB-SubCell"/>
</dbReference>
<evidence type="ECO:0000256" key="2">
    <source>
        <dbReference type="ARBA" id="ARBA00022723"/>
    </source>
</evidence>